<evidence type="ECO:0000256" key="1">
    <source>
        <dbReference type="ARBA" id="ARBA00038283"/>
    </source>
</evidence>
<dbReference type="Pfam" id="PF21205">
    <property type="entry name" value="Rep3_C"/>
    <property type="match status" value="1"/>
</dbReference>
<gene>
    <name evidence="3" type="ORF">PPEP_a4520</name>
</gene>
<dbReference type="RefSeq" id="WP_147389429.1">
    <property type="nucleotide sequence ID" value="NZ_AQHF01000032.1"/>
</dbReference>
<accession>A0A8I0T6F5</accession>
<name>A0A8I0T6F5_9GAMM</name>
<feature type="domain" description="Initiator Rep protein WH1" evidence="2">
    <location>
        <begin position="47"/>
        <end position="192"/>
    </location>
</feature>
<dbReference type="Gene3D" id="1.10.10.10">
    <property type="entry name" value="Winged helix-like DNA-binding domain superfamily/Winged helix DNA-binding domain"/>
    <property type="match status" value="2"/>
</dbReference>
<dbReference type="GO" id="GO:0003887">
    <property type="term" value="F:DNA-directed DNA polymerase activity"/>
    <property type="evidence" value="ECO:0007669"/>
    <property type="project" value="InterPro"/>
</dbReference>
<dbReference type="Proteomes" id="UP000660708">
    <property type="component" value="Unassembled WGS sequence"/>
</dbReference>
<dbReference type="Pfam" id="PF01051">
    <property type="entry name" value="Rep3_N"/>
    <property type="match status" value="1"/>
</dbReference>
<organism evidence="3 4">
    <name type="scientific">Pseudoalteromonas peptidolytica F12-50-A1</name>
    <dbReference type="NCBI Taxonomy" id="1315280"/>
    <lineage>
        <taxon>Bacteria</taxon>
        <taxon>Pseudomonadati</taxon>
        <taxon>Pseudomonadota</taxon>
        <taxon>Gammaproteobacteria</taxon>
        <taxon>Alteromonadales</taxon>
        <taxon>Pseudoalteromonadaceae</taxon>
        <taxon>Pseudoalteromonas</taxon>
    </lineage>
</organism>
<comment type="similarity">
    <text evidence="1">Belongs to the initiator RepB protein family.</text>
</comment>
<dbReference type="EMBL" id="AQHF01000032">
    <property type="protein sequence ID" value="MBE0348243.1"/>
    <property type="molecule type" value="Genomic_DNA"/>
</dbReference>
<sequence>MASWSSYYGFLVKLVLLYSHSNNAIMAKKIKGHNMKIVTQRERKRLIVQSNEVTEAAYYLTIKAKRVLWLCLAQAYNSDTAAQGVFSIHVSDYQSLFGVSDSAASRDIKAAMTELLKSFVTFYPKDGDDEEISYPWMAKQSVKRGRGEFVIEFNKNLLPYITGLSEKFTQFYLHHCGKLNNARTIRLYESLCQWAQAGIWKVDVEWLIKRYELPASQANNFAEMRRKFIEPAVNRINKNTPLKVDFKELYDGSHKVTSLIFNIETIDE</sequence>
<dbReference type="InterPro" id="IPR000525">
    <property type="entry name" value="Initiator_Rep_WH1"/>
</dbReference>
<protein>
    <recommendedName>
        <fullName evidence="2">Initiator Rep protein WH1 domain-containing protein</fullName>
    </recommendedName>
</protein>
<reference evidence="3 4" key="1">
    <citation type="submission" date="2015-06" db="EMBL/GenBank/DDBJ databases">
        <title>Genome sequence of Pseudoalteromonas peptidolytica.</title>
        <authorList>
            <person name="Xie B.-B."/>
            <person name="Rong J.-C."/>
            <person name="Qin Q.-L."/>
            <person name="Zhang Y.-Z."/>
        </authorList>
    </citation>
    <scope>NUCLEOTIDE SEQUENCE [LARGE SCALE GENOMIC DNA]</scope>
    <source>
        <strain evidence="3 4">F12-50-A1</strain>
    </source>
</reference>
<keyword evidence="4" id="KW-1185">Reference proteome</keyword>
<proteinExistence type="inferred from homology"/>
<dbReference type="SUPFAM" id="SSF46785">
    <property type="entry name" value="Winged helix' DNA-binding domain"/>
    <property type="match status" value="2"/>
</dbReference>
<evidence type="ECO:0000259" key="2">
    <source>
        <dbReference type="Pfam" id="PF01051"/>
    </source>
</evidence>
<dbReference type="GO" id="GO:0006270">
    <property type="term" value="P:DNA replication initiation"/>
    <property type="evidence" value="ECO:0007669"/>
    <property type="project" value="InterPro"/>
</dbReference>
<evidence type="ECO:0000313" key="3">
    <source>
        <dbReference type="EMBL" id="MBE0348243.1"/>
    </source>
</evidence>
<comment type="caution">
    <text evidence="3">The sequence shown here is derived from an EMBL/GenBank/DDBJ whole genome shotgun (WGS) entry which is preliminary data.</text>
</comment>
<evidence type="ECO:0000313" key="4">
    <source>
        <dbReference type="Proteomes" id="UP000660708"/>
    </source>
</evidence>
<dbReference type="AlphaFoldDB" id="A0A8I0T6F5"/>
<dbReference type="InterPro" id="IPR036388">
    <property type="entry name" value="WH-like_DNA-bd_sf"/>
</dbReference>
<dbReference type="InterPro" id="IPR036390">
    <property type="entry name" value="WH_DNA-bd_sf"/>
</dbReference>